<dbReference type="VEuPathDB" id="VectorBase:AATE017721"/>
<dbReference type="AlphaFoldDB" id="A0A182JGL8"/>
<dbReference type="EnsemblMetazoa" id="AATE017721-RA">
    <property type="protein sequence ID" value="AATE017721-PA.1"/>
    <property type="gene ID" value="AATE017721"/>
</dbReference>
<evidence type="ECO:0000313" key="3">
    <source>
        <dbReference type="EnsemblMetazoa" id="AATE017721-PA.1"/>
    </source>
</evidence>
<evidence type="ECO:0000256" key="2">
    <source>
        <dbReference type="SAM" id="Phobius"/>
    </source>
</evidence>
<feature type="compositionally biased region" description="Low complexity" evidence="1">
    <location>
        <begin position="293"/>
        <end position="305"/>
    </location>
</feature>
<feature type="transmembrane region" description="Helical" evidence="2">
    <location>
        <begin position="18"/>
        <end position="37"/>
    </location>
</feature>
<proteinExistence type="predicted"/>
<feature type="region of interest" description="Disordered" evidence="1">
    <location>
        <begin position="246"/>
        <end position="305"/>
    </location>
</feature>
<sequence length="305" mass="32699">MADSSGSGNPQKAHAKRLAVILLVFTLNLILFGVTPVDGKRAFAIRMRSKSNHNTGAALGRNSRKNYHHVHQEGMGGMVRNPPVPDIQPPRPIGWSVDGHSNSHPIGPPPAYPGLGHHAVPAGGAPPAYSHSKMNPPSYGEAVGHHQHSSYAVGAAAPLVAPRHYDYNHNSALYGDSNAIGSSYGSSYGYHGHRASSSPFSMGSILTGAALWHVAHGIGHHHHHNHHHNHGAGEHGINSEEHYYNHNHHYHGEGETSTFPPEVENPHIQVNANFDFGPSPNPQEVPQPHDDASTTSETTQTTAQT</sequence>
<accession>A0A182JGL8</accession>
<name>A0A182JGL8_ANOAO</name>
<keyword evidence="2" id="KW-0472">Membrane</keyword>
<feature type="region of interest" description="Disordered" evidence="1">
    <location>
        <begin position="116"/>
        <end position="145"/>
    </location>
</feature>
<reference evidence="3" key="1">
    <citation type="submission" date="2022-08" db="UniProtKB">
        <authorList>
            <consortium name="EnsemblMetazoa"/>
        </authorList>
    </citation>
    <scope>IDENTIFICATION</scope>
    <source>
        <strain evidence="3">EBRO</strain>
    </source>
</reference>
<feature type="compositionally biased region" description="Basic residues" evidence="1">
    <location>
        <begin position="220"/>
        <end position="230"/>
    </location>
</feature>
<keyword evidence="2" id="KW-0812">Transmembrane</keyword>
<feature type="region of interest" description="Disordered" evidence="1">
    <location>
        <begin position="220"/>
        <end position="239"/>
    </location>
</feature>
<feature type="compositionally biased region" description="Low complexity" evidence="1">
    <location>
        <begin position="116"/>
        <end position="128"/>
    </location>
</feature>
<keyword evidence="2" id="KW-1133">Transmembrane helix</keyword>
<evidence type="ECO:0000256" key="1">
    <source>
        <dbReference type="SAM" id="MobiDB-lite"/>
    </source>
</evidence>
<protein>
    <submittedName>
        <fullName evidence="3">Uncharacterized protein</fullName>
    </submittedName>
</protein>
<organism evidence="3">
    <name type="scientific">Anopheles atroparvus</name>
    <name type="common">European mosquito</name>
    <dbReference type="NCBI Taxonomy" id="41427"/>
    <lineage>
        <taxon>Eukaryota</taxon>
        <taxon>Metazoa</taxon>
        <taxon>Ecdysozoa</taxon>
        <taxon>Arthropoda</taxon>
        <taxon>Hexapoda</taxon>
        <taxon>Insecta</taxon>
        <taxon>Pterygota</taxon>
        <taxon>Neoptera</taxon>
        <taxon>Endopterygota</taxon>
        <taxon>Diptera</taxon>
        <taxon>Nematocera</taxon>
        <taxon>Culicoidea</taxon>
        <taxon>Culicidae</taxon>
        <taxon>Anophelinae</taxon>
        <taxon>Anopheles</taxon>
    </lineage>
</organism>